<dbReference type="RefSeq" id="WP_213494709.1">
    <property type="nucleotide sequence ID" value="NZ_CP074694.1"/>
</dbReference>
<sequence length="126" mass="14516">MEPKDVIDLKAFVPAKDYSLSIRFYTDLGFQLNWGGEGVTEFQIGSCRFLLQNFHVEQHTANFMMHLMVQNADAWWAHITQIELVKKYPGITAKPPALMPWGLRVLYLSDPSGVLWHIAERVQKPE</sequence>
<dbReference type="EMBL" id="CP074694">
    <property type="protein sequence ID" value="QVL30827.1"/>
    <property type="molecule type" value="Genomic_DNA"/>
</dbReference>
<dbReference type="SUPFAM" id="SSF54593">
    <property type="entry name" value="Glyoxalase/Bleomycin resistance protein/Dihydroxybiphenyl dioxygenase"/>
    <property type="match status" value="1"/>
</dbReference>
<gene>
    <name evidence="2" type="ORF">KIH39_18490</name>
</gene>
<proteinExistence type="predicted"/>
<accession>A0A8E6B3U0</accession>
<dbReference type="KEGG" id="tsph:KIH39_18490"/>
<dbReference type="Gene3D" id="3.10.180.10">
    <property type="entry name" value="2,3-Dihydroxybiphenyl 1,2-Dioxygenase, domain 1"/>
    <property type="match status" value="1"/>
</dbReference>
<reference evidence="2" key="1">
    <citation type="submission" date="2021-05" db="EMBL/GenBank/DDBJ databases">
        <title>Complete genome sequence of the cellulolytic planctomycete Telmatocola sphagniphila SP2T and characterization of the first cellulase from planctomycetes.</title>
        <authorList>
            <person name="Rakitin A.L."/>
            <person name="Beletsky A.V."/>
            <person name="Naumoff D.G."/>
            <person name="Kulichevskaya I.S."/>
            <person name="Mardanov A.V."/>
            <person name="Ravin N.V."/>
            <person name="Dedysh S.N."/>
        </authorList>
    </citation>
    <scope>NUCLEOTIDE SEQUENCE</scope>
    <source>
        <strain evidence="2">SP2T</strain>
    </source>
</reference>
<evidence type="ECO:0000313" key="2">
    <source>
        <dbReference type="EMBL" id="QVL30827.1"/>
    </source>
</evidence>
<evidence type="ECO:0000259" key="1">
    <source>
        <dbReference type="Pfam" id="PF00903"/>
    </source>
</evidence>
<organism evidence="2 3">
    <name type="scientific">Telmatocola sphagniphila</name>
    <dbReference type="NCBI Taxonomy" id="1123043"/>
    <lineage>
        <taxon>Bacteria</taxon>
        <taxon>Pseudomonadati</taxon>
        <taxon>Planctomycetota</taxon>
        <taxon>Planctomycetia</taxon>
        <taxon>Gemmatales</taxon>
        <taxon>Gemmataceae</taxon>
    </lineage>
</organism>
<dbReference type="AlphaFoldDB" id="A0A8E6B3U0"/>
<evidence type="ECO:0000313" key="3">
    <source>
        <dbReference type="Proteomes" id="UP000676194"/>
    </source>
</evidence>
<name>A0A8E6B3U0_9BACT</name>
<feature type="domain" description="Glyoxalase/fosfomycin resistance/dioxygenase" evidence="1">
    <location>
        <begin position="13"/>
        <end position="118"/>
    </location>
</feature>
<keyword evidence="3" id="KW-1185">Reference proteome</keyword>
<dbReference type="InterPro" id="IPR004360">
    <property type="entry name" value="Glyas_Fos-R_dOase_dom"/>
</dbReference>
<dbReference type="InterPro" id="IPR029068">
    <property type="entry name" value="Glyas_Bleomycin-R_OHBP_Dase"/>
</dbReference>
<dbReference type="Pfam" id="PF00903">
    <property type="entry name" value="Glyoxalase"/>
    <property type="match status" value="1"/>
</dbReference>
<protein>
    <submittedName>
        <fullName evidence="2">VOC family protein</fullName>
    </submittedName>
</protein>
<dbReference type="Proteomes" id="UP000676194">
    <property type="component" value="Chromosome"/>
</dbReference>